<sequence length="146" mass="15786">MKSRSSVHLADFGLRYVVSFMFSVMVIYGLYVHIHGDYSPGGGFQGGVIVASAVVLYAMTFGDSVTRGVLPCLLTVGAIGLLIYISTGLTSTFLGESFLSYVFRVYDTVTEQKLGVFLVELGVGLTVCSSVASMYFDFASWKNDIN</sequence>
<gene>
    <name evidence="9" type="primary">mrpB</name>
    <name evidence="9" type="ORF">ANPL_01465</name>
</gene>
<evidence type="ECO:0000256" key="3">
    <source>
        <dbReference type="ARBA" id="ARBA00022475"/>
    </source>
</evidence>
<feature type="transmembrane region" description="Helical" evidence="7">
    <location>
        <begin position="114"/>
        <end position="136"/>
    </location>
</feature>
<accession>A0A858PXS5</accession>
<evidence type="ECO:0000256" key="7">
    <source>
        <dbReference type="SAM" id="Phobius"/>
    </source>
</evidence>
<evidence type="ECO:0000256" key="5">
    <source>
        <dbReference type="ARBA" id="ARBA00022989"/>
    </source>
</evidence>
<feature type="transmembrane region" description="Helical" evidence="7">
    <location>
        <begin position="43"/>
        <end position="62"/>
    </location>
</feature>
<evidence type="ECO:0000256" key="1">
    <source>
        <dbReference type="ARBA" id="ARBA00004651"/>
    </source>
</evidence>
<name>A0A858PXS5_9RICK</name>
<dbReference type="GO" id="GO:0005886">
    <property type="term" value="C:plasma membrane"/>
    <property type="evidence" value="ECO:0007669"/>
    <property type="project" value="UniProtKB-SubCell"/>
</dbReference>
<dbReference type="PANTHER" id="PTHR33932">
    <property type="entry name" value="NA(+)/H(+) ANTIPORTER SUBUNIT B"/>
    <property type="match status" value="1"/>
</dbReference>
<dbReference type="PANTHER" id="PTHR33932:SF4">
    <property type="entry name" value="NA(+)_H(+) ANTIPORTER SUBUNIT B"/>
    <property type="match status" value="1"/>
</dbReference>
<dbReference type="InterPro" id="IPR007182">
    <property type="entry name" value="MnhB"/>
</dbReference>
<keyword evidence="4 7" id="KW-0812">Transmembrane</keyword>
<keyword evidence="5 7" id="KW-1133">Transmembrane helix</keyword>
<dbReference type="AlphaFoldDB" id="A0A858PXS5"/>
<feature type="transmembrane region" description="Helical" evidence="7">
    <location>
        <begin position="69"/>
        <end position="94"/>
    </location>
</feature>
<dbReference type="KEGG" id="aplt:ANPL_01465"/>
<keyword evidence="6 7" id="KW-0472">Membrane</keyword>
<protein>
    <submittedName>
        <fullName evidence="9">Cation:proton antiporter subunit B</fullName>
    </submittedName>
</protein>
<keyword evidence="3" id="KW-1003">Cell membrane</keyword>
<dbReference type="NCBIfam" id="NF009162">
    <property type="entry name" value="PRK12508.1"/>
    <property type="match status" value="1"/>
</dbReference>
<feature type="transmembrane region" description="Helical" evidence="7">
    <location>
        <begin position="12"/>
        <end position="31"/>
    </location>
</feature>
<dbReference type="Proteomes" id="UP000500930">
    <property type="component" value="Chromosome"/>
</dbReference>
<dbReference type="InterPro" id="IPR050622">
    <property type="entry name" value="CPA3_antiporter_subunitB"/>
</dbReference>
<comment type="similarity">
    <text evidence="2">Belongs to the CPA3 antiporters (TC 2.A.63) subunit B family.</text>
</comment>
<feature type="domain" description="Na+/H+ antiporter MnhB subunit-related protein" evidence="8">
    <location>
        <begin position="14"/>
        <end position="131"/>
    </location>
</feature>
<evidence type="ECO:0000256" key="2">
    <source>
        <dbReference type="ARBA" id="ARBA00009425"/>
    </source>
</evidence>
<evidence type="ECO:0000313" key="10">
    <source>
        <dbReference type="Proteomes" id="UP000500930"/>
    </source>
</evidence>
<dbReference type="Pfam" id="PF04039">
    <property type="entry name" value="MnhB"/>
    <property type="match status" value="1"/>
</dbReference>
<keyword evidence="10" id="KW-1185">Reference proteome</keyword>
<dbReference type="EMBL" id="CP046391">
    <property type="protein sequence ID" value="QJC27401.1"/>
    <property type="molecule type" value="Genomic_DNA"/>
</dbReference>
<evidence type="ECO:0000259" key="8">
    <source>
        <dbReference type="Pfam" id="PF04039"/>
    </source>
</evidence>
<comment type="subcellular location">
    <subcellularLocation>
        <location evidence="1">Cell membrane</location>
        <topology evidence="1">Multi-pass membrane protein</topology>
    </subcellularLocation>
</comment>
<evidence type="ECO:0000256" key="4">
    <source>
        <dbReference type="ARBA" id="ARBA00022692"/>
    </source>
</evidence>
<dbReference type="RefSeq" id="WP_169193044.1">
    <property type="nucleotide sequence ID" value="NZ_CP046391.1"/>
</dbReference>
<reference evidence="9 10" key="1">
    <citation type="journal article" date="2020" name="Pathogens">
        <title>First Whole Genome Sequence of Anaplasma platys, an Obligate Intracellular Rickettsial Pathogen of Dogs.</title>
        <authorList>
            <person name="Llanes A."/>
            <person name="Rajeev S."/>
        </authorList>
    </citation>
    <scope>NUCLEOTIDE SEQUENCE [LARGE SCALE GENOMIC DNA]</scope>
    <source>
        <strain evidence="9 10">S3</strain>
    </source>
</reference>
<organism evidence="9 10">
    <name type="scientific">Anaplasma platys</name>
    <dbReference type="NCBI Taxonomy" id="949"/>
    <lineage>
        <taxon>Bacteria</taxon>
        <taxon>Pseudomonadati</taxon>
        <taxon>Pseudomonadota</taxon>
        <taxon>Alphaproteobacteria</taxon>
        <taxon>Rickettsiales</taxon>
        <taxon>Anaplasmataceae</taxon>
        <taxon>Anaplasma</taxon>
    </lineage>
</organism>
<evidence type="ECO:0000313" key="9">
    <source>
        <dbReference type="EMBL" id="QJC27401.1"/>
    </source>
</evidence>
<evidence type="ECO:0000256" key="6">
    <source>
        <dbReference type="ARBA" id="ARBA00023136"/>
    </source>
</evidence>
<proteinExistence type="inferred from homology"/>